<dbReference type="PANTHER" id="PTHR15350:SF2">
    <property type="entry name" value="EUKARYOTIC TRANSLATION INITIATION FACTOR 3 SUBUNIT M"/>
    <property type="match status" value="1"/>
</dbReference>
<dbReference type="OrthoDB" id="10267031at2759"/>
<dbReference type="InterPro" id="IPR000717">
    <property type="entry name" value="PCI_dom"/>
</dbReference>
<comment type="subcellular location">
    <subcellularLocation>
        <location evidence="5">Cytoplasm</location>
    </subcellularLocation>
</comment>
<dbReference type="GO" id="GO:0016282">
    <property type="term" value="C:eukaryotic 43S preinitiation complex"/>
    <property type="evidence" value="ECO:0007669"/>
    <property type="project" value="UniProtKB-UniRule"/>
</dbReference>
<sequence length="470" mass="53298">MPKGSSVPLAADAPTAKMRFAEHGDEEKDLIQYNPDCVRVHLYNMAPSTSQVFIDGSFADLAQELAEYLHIGPEIQPLLDENKKDDALKKLVTASAALNSTPEKEFTAAYNLLVYLVVQSPSVNMFLPRMCENLSKPITSSPINGSGLALNVLTTIFNLLQPDNDVRFNVFQAILRLVKTSGLYEMLRPQLTKLDAWLAEWEVDEEDQRKLYCQIADIAEESGEEKQSYQYVLKALRTFDPKETEEISSTEAQNISLRALKTALLSSTHFDFHDLTSLPTIQALSDSHPIYSELLEIFAEKELEDYNDFRDEHEGWIEEEGLDNSKLHRKMRLLTLASVAASTNSRELEYKRIAKALQIPAEDVEMWVIDVIRAGLIEGKLSQQKQVFLVHRTTYRVFGEKQWREVATRLDQWKESLRAVKEVISRERQAAEAQKEREMHEVERKVAGASGMGSGRRIGGRDNMVEMGTD</sequence>
<comment type="similarity">
    <text evidence="1">Belongs to the CSN7/EIF3M family. CSN7 subfamily.</text>
</comment>
<comment type="subunit">
    <text evidence="5">Component of the eukaryotic translation initiation factor 3 (eIF-3) complex.</text>
</comment>
<comment type="caution">
    <text evidence="8">The sequence shown here is derived from an EMBL/GenBank/DDBJ whole genome shotgun (WGS) entry which is preliminary data.</text>
</comment>
<keyword evidence="4 5" id="KW-0648">Protein biosynthesis</keyword>
<dbReference type="Pfam" id="PF01399">
    <property type="entry name" value="PCI"/>
    <property type="match status" value="1"/>
</dbReference>
<reference evidence="8" key="1">
    <citation type="submission" date="2021-02" db="EMBL/GenBank/DDBJ databases">
        <title>Genome sequence Cadophora malorum strain M34.</title>
        <authorList>
            <person name="Stefanovic E."/>
            <person name="Vu D."/>
            <person name="Scully C."/>
            <person name="Dijksterhuis J."/>
            <person name="Roader J."/>
            <person name="Houbraken J."/>
        </authorList>
    </citation>
    <scope>NUCLEOTIDE SEQUENCE</scope>
    <source>
        <strain evidence="8">M34</strain>
    </source>
</reference>
<evidence type="ECO:0000313" key="8">
    <source>
        <dbReference type="EMBL" id="KAG4426686.1"/>
    </source>
</evidence>
<dbReference type="SUPFAM" id="SSF48371">
    <property type="entry name" value="ARM repeat"/>
    <property type="match status" value="1"/>
</dbReference>
<dbReference type="PANTHER" id="PTHR15350">
    <property type="entry name" value="COP9 SIGNALOSOME COMPLEX SUBUNIT 7/DENDRITIC CELL PROTEIN GA17"/>
    <property type="match status" value="1"/>
</dbReference>
<organism evidence="8 9">
    <name type="scientific">Cadophora malorum</name>
    <dbReference type="NCBI Taxonomy" id="108018"/>
    <lineage>
        <taxon>Eukaryota</taxon>
        <taxon>Fungi</taxon>
        <taxon>Dikarya</taxon>
        <taxon>Ascomycota</taxon>
        <taxon>Pezizomycotina</taxon>
        <taxon>Leotiomycetes</taxon>
        <taxon>Helotiales</taxon>
        <taxon>Ploettnerulaceae</taxon>
        <taxon>Cadophora</taxon>
    </lineage>
</organism>
<evidence type="ECO:0000256" key="5">
    <source>
        <dbReference type="HAMAP-Rule" id="MF_03012"/>
    </source>
</evidence>
<dbReference type="GO" id="GO:0001732">
    <property type="term" value="P:formation of cytoplasmic translation initiation complex"/>
    <property type="evidence" value="ECO:0007669"/>
    <property type="project" value="UniProtKB-UniRule"/>
</dbReference>
<dbReference type="GO" id="GO:0003743">
    <property type="term" value="F:translation initiation factor activity"/>
    <property type="evidence" value="ECO:0007669"/>
    <property type="project" value="UniProtKB-UniRule"/>
</dbReference>
<dbReference type="Proteomes" id="UP000664132">
    <property type="component" value="Unassembled WGS sequence"/>
</dbReference>
<dbReference type="InterPro" id="IPR040750">
    <property type="entry name" value="eIF3m_C_helix"/>
</dbReference>
<dbReference type="AlphaFoldDB" id="A0A8H7WKN1"/>
<feature type="region of interest" description="Disordered" evidence="6">
    <location>
        <begin position="431"/>
        <end position="470"/>
    </location>
</feature>
<keyword evidence="2 5" id="KW-0963">Cytoplasm</keyword>
<feature type="domain" description="PCI" evidence="7">
    <location>
        <begin position="224"/>
        <end position="395"/>
    </location>
</feature>
<gene>
    <name evidence="8" type="ORF">IFR04_000117</name>
</gene>
<accession>A0A8H7WKN1</accession>
<proteinExistence type="inferred from homology"/>
<dbReference type="SMART" id="SM00088">
    <property type="entry name" value="PINT"/>
    <property type="match status" value="1"/>
</dbReference>
<dbReference type="Pfam" id="PF18005">
    <property type="entry name" value="eIF3m_C_helix"/>
    <property type="match status" value="1"/>
</dbReference>
<evidence type="ECO:0000256" key="4">
    <source>
        <dbReference type="ARBA" id="ARBA00022917"/>
    </source>
</evidence>
<dbReference type="InterPro" id="IPR045237">
    <property type="entry name" value="COPS7/eIF3m"/>
</dbReference>
<dbReference type="EMBL" id="JAFJYH010000001">
    <property type="protein sequence ID" value="KAG4426686.1"/>
    <property type="molecule type" value="Genomic_DNA"/>
</dbReference>
<evidence type="ECO:0000256" key="2">
    <source>
        <dbReference type="ARBA" id="ARBA00022490"/>
    </source>
</evidence>
<dbReference type="InterPro" id="IPR016024">
    <property type="entry name" value="ARM-type_fold"/>
</dbReference>
<comment type="similarity">
    <text evidence="5">Belongs to the eIF-3 subunit M family.</text>
</comment>
<dbReference type="GO" id="GO:0033290">
    <property type="term" value="C:eukaryotic 48S preinitiation complex"/>
    <property type="evidence" value="ECO:0007669"/>
    <property type="project" value="UniProtKB-UniRule"/>
</dbReference>
<feature type="compositionally biased region" description="Basic and acidic residues" evidence="6">
    <location>
        <begin position="431"/>
        <end position="446"/>
    </location>
</feature>
<evidence type="ECO:0000256" key="6">
    <source>
        <dbReference type="SAM" id="MobiDB-lite"/>
    </source>
</evidence>
<protein>
    <recommendedName>
        <fullName evidence="5">Eukaryotic translation initiation factor 3 subunit M</fullName>
        <shortName evidence="5">eIF3m</shortName>
    </recommendedName>
</protein>
<name>A0A8H7WKN1_9HELO</name>
<evidence type="ECO:0000256" key="3">
    <source>
        <dbReference type="ARBA" id="ARBA00022540"/>
    </source>
</evidence>
<evidence type="ECO:0000259" key="7">
    <source>
        <dbReference type="PROSITE" id="PS50250"/>
    </source>
</evidence>
<dbReference type="PROSITE" id="PS50250">
    <property type="entry name" value="PCI"/>
    <property type="match status" value="1"/>
</dbReference>
<comment type="function">
    <text evidence="5">Component of the eukaryotic translation initiation factor 3 (eIF-3) complex, which is involved in protein synthesis of a specialized repertoire of mRNAs and, together with other initiation factors, stimulates binding of mRNA and methionyl-tRNAi to the 40S ribosome. The eIF-3 complex specifically targets and initiates translation of a subset of mRNAs involved in cell proliferation.</text>
</comment>
<evidence type="ECO:0000256" key="1">
    <source>
        <dbReference type="ARBA" id="ARBA00008482"/>
    </source>
</evidence>
<dbReference type="InterPro" id="IPR027528">
    <property type="entry name" value="eIF3m"/>
</dbReference>
<dbReference type="HAMAP" id="MF_03012">
    <property type="entry name" value="eIF3m"/>
    <property type="match status" value="1"/>
</dbReference>
<evidence type="ECO:0000313" key="9">
    <source>
        <dbReference type="Proteomes" id="UP000664132"/>
    </source>
</evidence>
<keyword evidence="3 5" id="KW-0396">Initiation factor</keyword>
<keyword evidence="9" id="KW-1185">Reference proteome</keyword>
<dbReference type="GO" id="GO:0071541">
    <property type="term" value="C:eukaryotic translation initiation factor 3 complex, eIF3m"/>
    <property type="evidence" value="ECO:0007669"/>
    <property type="project" value="UniProtKB-UniRule"/>
</dbReference>